<keyword evidence="7 9" id="KW-0238">DNA-binding</keyword>
<organism evidence="11 12">
    <name type="scientific">Dermatophagoides farinae</name>
    <name type="common">American house dust mite</name>
    <dbReference type="NCBI Taxonomy" id="6954"/>
    <lineage>
        <taxon>Eukaryota</taxon>
        <taxon>Metazoa</taxon>
        <taxon>Ecdysozoa</taxon>
        <taxon>Arthropoda</taxon>
        <taxon>Chelicerata</taxon>
        <taxon>Arachnida</taxon>
        <taxon>Acari</taxon>
        <taxon>Acariformes</taxon>
        <taxon>Sarcoptiformes</taxon>
        <taxon>Astigmata</taxon>
        <taxon>Psoroptidia</taxon>
        <taxon>Analgoidea</taxon>
        <taxon>Pyroglyphidae</taxon>
        <taxon>Dermatophagoidinae</taxon>
        <taxon>Dermatophagoides</taxon>
    </lineage>
</organism>
<comment type="catalytic activity">
    <reaction evidence="1 9">
        <text>ATP-dependent breakage, passage and rejoining of double-stranded DNA.</text>
        <dbReference type="EC" id="5.6.2.2"/>
    </reaction>
</comment>
<dbReference type="InterPro" id="IPR002205">
    <property type="entry name" value="Topo_IIA_dom_A"/>
</dbReference>
<dbReference type="Pfam" id="PF00521">
    <property type="entry name" value="DNA_topoisoIV"/>
    <property type="match status" value="1"/>
</dbReference>
<dbReference type="Proteomes" id="UP000790347">
    <property type="component" value="Unassembled WGS sequence"/>
</dbReference>
<evidence type="ECO:0000313" key="12">
    <source>
        <dbReference type="Proteomes" id="UP000790347"/>
    </source>
</evidence>
<evidence type="ECO:0000256" key="4">
    <source>
        <dbReference type="ARBA" id="ARBA00022741"/>
    </source>
</evidence>
<evidence type="ECO:0000256" key="9">
    <source>
        <dbReference type="PROSITE-ProRule" id="PRU01384"/>
    </source>
</evidence>
<sequence length="133" mass="15508">MNNERSIPKLVEGLKPVQLKIIYTCIKRNDIREIKVSDLAGSVSEMTAYRHDVGNPRYLSTKLSPLARKLFPPLDDPLLPHHLDIFPVRLELYARRKKYYEDMPETEALKSANKSQINEIKQSTKEMLWENDL</sequence>
<accession>A0A922IE67</accession>
<dbReference type="EMBL" id="ASGP02000001">
    <property type="protein sequence ID" value="KAH9528390.1"/>
    <property type="molecule type" value="Genomic_DNA"/>
</dbReference>
<evidence type="ECO:0000256" key="3">
    <source>
        <dbReference type="ARBA" id="ARBA00012895"/>
    </source>
</evidence>
<keyword evidence="8 9" id="KW-0413">Isomerase</keyword>
<dbReference type="GO" id="GO:0005524">
    <property type="term" value="F:ATP binding"/>
    <property type="evidence" value="ECO:0007669"/>
    <property type="project" value="UniProtKB-KW"/>
</dbReference>
<evidence type="ECO:0000313" key="11">
    <source>
        <dbReference type="EMBL" id="KAH9528390.1"/>
    </source>
</evidence>
<evidence type="ECO:0000259" key="10">
    <source>
        <dbReference type="PROSITE" id="PS52040"/>
    </source>
</evidence>
<evidence type="ECO:0000256" key="5">
    <source>
        <dbReference type="ARBA" id="ARBA00022840"/>
    </source>
</evidence>
<keyword evidence="12" id="KW-1185">Reference proteome</keyword>
<comment type="caution">
    <text evidence="11">The sequence shown here is derived from an EMBL/GenBank/DDBJ whole genome shotgun (WGS) entry which is preliminary data.</text>
</comment>
<dbReference type="GO" id="GO:0003677">
    <property type="term" value="F:DNA binding"/>
    <property type="evidence" value="ECO:0007669"/>
    <property type="project" value="UniProtKB-UniRule"/>
</dbReference>
<dbReference type="Gene3D" id="3.90.199.10">
    <property type="entry name" value="Topoisomerase II, domain 5"/>
    <property type="match status" value="1"/>
</dbReference>
<dbReference type="AlphaFoldDB" id="A0A922IE67"/>
<reference evidence="11" key="2">
    <citation type="journal article" date="2022" name="Res Sq">
        <title>Comparative Genomics Reveals Insights into the Divergent Evolution of Astigmatic Mites and Household Pest Adaptations.</title>
        <authorList>
            <person name="Xiong Q."/>
            <person name="Wan A.T.-Y."/>
            <person name="Liu X.-Y."/>
            <person name="Fung C.S.-H."/>
            <person name="Xiao X."/>
            <person name="Malainual N."/>
            <person name="Hou J."/>
            <person name="Wang L."/>
            <person name="Wang M."/>
            <person name="Yang K."/>
            <person name="Cui Y."/>
            <person name="Leung E."/>
            <person name="Nong W."/>
            <person name="Shin S.-K."/>
            <person name="Au S."/>
            <person name="Jeong K.Y."/>
            <person name="Chew F.T."/>
            <person name="Hui J."/>
            <person name="Leung T.F."/>
            <person name="Tungtrongchitr A."/>
            <person name="Zhong N."/>
            <person name="Liu Z."/>
            <person name="Tsui S."/>
        </authorList>
    </citation>
    <scope>NUCLEOTIDE SEQUENCE</scope>
    <source>
        <strain evidence="11">Derf</strain>
        <tissue evidence="11">Whole organism</tissue>
    </source>
</reference>
<dbReference type="PANTHER" id="PTHR10169:SF38">
    <property type="entry name" value="DNA TOPOISOMERASE 2"/>
    <property type="match status" value="1"/>
</dbReference>
<dbReference type="GO" id="GO:0005634">
    <property type="term" value="C:nucleus"/>
    <property type="evidence" value="ECO:0007669"/>
    <property type="project" value="TreeGrafter"/>
</dbReference>
<dbReference type="EC" id="5.6.2.2" evidence="3"/>
<feature type="active site" description="O-(5'-phospho-DNA)-tyrosine intermediate" evidence="9">
    <location>
        <position position="100"/>
    </location>
</feature>
<dbReference type="GO" id="GO:0003918">
    <property type="term" value="F:DNA topoisomerase type II (double strand cut, ATP-hydrolyzing) activity"/>
    <property type="evidence" value="ECO:0007669"/>
    <property type="project" value="UniProtKB-EC"/>
</dbReference>
<dbReference type="GO" id="GO:0000819">
    <property type="term" value="P:sister chromatid segregation"/>
    <property type="evidence" value="ECO:0007669"/>
    <property type="project" value="TreeGrafter"/>
</dbReference>
<keyword evidence="4" id="KW-0547">Nucleotide-binding</keyword>
<evidence type="ECO:0000256" key="1">
    <source>
        <dbReference type="ARBA" id="ARBA00000185"/>
    </source>
</evidence>
<name>A0A922IE67_DERFA</name>
<keyword evidence="5" id="KW-0067">ATP-binding</keyword>
<evidence type="ECO:0000256" key="2">
    <source>
        <dbReference type="ARBA" id="ARBA00001946"/>
    </source>
</evidence>
<dbReference type="PANTHER" id="PTHR10169">
    <property type="entry name" value="DNA TOPOISOMERASE/GYRASE"/>
    <property type="match status" value="1"/>
</dbReference>
<dbReference type="InterPro" id="IPR050634">
    <property type="entry name" value="DNA_Topoisomerase_II"/>
</dbReference>
<dbReference type="InterPro" id="IPR013760">
    <property type="entry name" value="Topo_IIA-like_dom_sf"/>
</dbReference>
<gene>
    <name evidence="11" type="primary">TOP2A_1</name>
    <name evidence="11" type="ORF">DERF_002342</name>
</gene>
<evidence type="ECO:0000256" key="7">
    <source>
        <dbReference type="ARBA" id="ARBA00023125"/>
    </source>
</evidence>
<reference evidence="11" key="1">
    <citation type="submission" date="2013-05" db="EMBL/GenBank/DDBJ databases">
        <authorList>
            <person name="Yim A.K.Y."/>
            <person name="Chan T.F."/>
            <person name="Ji K.M."/>
            <person name="Liu X.Y."/>
            <person name="Zhou J.W."/>
            <person name="Li R.Q."/>
            <person name="Yang K.Y."/>
            <person name="Li J."/>
            <person name="Li M."/>
            <person name="Law P.T.W."/>
            <person name="Wu Y.L."/>
            <person name="Cai Z.L."/>
            <person name="Qin H."/>
            <person name="Bao Y."/>
            <person name="Leung R.K.K."/>
            <person name="Ng P.K.S."/>
            <person name="Zou J."/>
            <person name="Zhong X.J."/>
            <person name="Ran P.X."/>
            <person name="Zhong N.S."/>
            <person name="Liu Z.G."/>
            <person name="Tsui S.K.W."/>
        </authorList>
    </citation>
    <scope>NUCLEOTIDE SEQUENCE</scope>
    <source>
        <strain evidence="11">Derf</strain>
        <tissue evidence="11">Whole organism</tissue>
    </source>
</reference>
<feature type="domain" description="Topo IIA-type catalytic" evidence="10">
    <location>
        <begin position="7"/>
        <end position="133"/>
    </location>
</feature>
<comment type="cofactor">
    <cofactor evidence="2">
        <name>Mg(2+)</name>
        <dbReference type="ChEBI" id="CHEBI:18420"/>
    </cofactor>
</comment>
<evidence type="ECO:0000256" key="8">
    <source>
        <dbReference type="ARBA" id="ARBA00023235"/>
    </source>
</evidence>
<dbReference type="GO" id="GO:0006265">
    <property type="term" value="P:DNA topological change"/>
    <property type="evidence" value="ECO:0007669"/>
    <property type="project" value="UniProtKB-UniRule"/>
</dbReference>
<dbReference type="PROSITE" id="PS52040">
    <property type="entry name" value="TOPO_IIA"/>
    <property type="match status" value="1"/>
</dbReference>
<dbReference type="InterPro" id="IPR013758">
    <property type="entry name" value="Topo_IIA_A/C_ab"/>
</dbReference>
<dbReference type="GO" id="GO:0000712">
    <property type="term" value="P:resolution of meiotic recombination intermediates"/>
    <property type="evidence" value="ECO:0007669"/>
    <property type="project" value="TreeGrafter"/>
</dbReference>
<proteinExistence type="predicted"/>
<evidence type="ECO:0000256" key="6">
    <source>
        <dbReference type="ARBA" id="ARBA00023029"/>
    </source>
</evidence>
<protein>
    <recommendedName>
        <fullName evidence="3">DNA topoisomerase (ATP-hydrolyzing)</fullName>
        <ecNumber evidence="3">5.6.2.2</ecNumber>
    </recommendedName>
</protein>
<keyword evidence="6 9" id="KW-0799">Topoisomerase</keyword>
<dbReference type="SUPFAM" id="SSF56719">
    <property type="entry name" value="Type II DNA topoisomerase"/>
    <property type="match status" value="1"/>
</dbReference>